<dbReference type="Proteomes" id="UP000193986">
    <property type="component" value="Unassembled WGS sequence"/>
</dbReference>
<evidence type="ECO:0000313" key="2">
    <source>
        <dbReference type="EMBL" id="ORY26159.1"/>
    </source>
</evidence>
<keyword evidence="1" id="KW-1133">Transmembrane helix</keyword>
<organism evidence="2 3">
    <name type="scientific">Naematelia encephala</name>
    <dbReference type="NCBI Taxonomy" id="71784"/>
    <lineage>
        <taxon>Eukaryota</taxon>
        <taxon>Fungi</taxon>
        <taxon>Dikarya</taxon>
        <taxon>Basidiomycota</taxon>
        <taxon>Agaricomycotina</taxon>
        <taxon>Tremellomycetes</taxon>
        <taxon>Tremellales</taxon>
        <taxon>Naemateliaceae</taxon>
        <taxon>Naematelia</taxon>
    </lineage>
</organism>
<keyword evidence="1" id="KW-0812">Transmembrane</keyword>
<dbReference type="InParanoid" id="A0A1Y2AUC7"/>
<keyword evidence="3" id="KW-1185">Reference proteome</keyword>
<feature type="non-terminal residue" evidence="2">
    <location>
        <position position="52"/>
    </location>
</feature>
<accession>A0A1Y2AUC7</accession>
<evidence type="ECO:0000313" key="3">
    <source>
        <dbReference type="Proteomes" id="UP000193986"/>
    </source>
</evidence>
<protein>
    <submittedName>
        <fullName evidence="2">Uncharacterized protein</fullName>
    </submittedName>
</protein>
<gene>
    <name evidence="2" type="ORF">BCR39DRAFT_542039</name>
</gene>
<sequence length="52" mass="6068">MGYASELQYLKRLSGKFCLGRDRVGCLYTFLISLSFLLVVLGRREEENEMVY</sequence>
<dbReference type="AlphaFoldDB" id="A0A1Y2AUC7"/>
<dbReference type="EMBL" id="MCFC01000050">
    <property type="protein sequence ID" value="ORY26159.1"/>
    <property type="molecule type" value="Genomic_DNA"/>
</dbReference>
<reference evidence="2 3" key="1">
    <citation type="submission" date="2016-07" db="EMBL/GenBank/DDBJ databases">
        <title>Pervasive Adenine N6-methylation of Active Genes in Fungi.</title>
        <authorList>
            <consortium name="DOE Joint Genome Institute"/>
            <person name="Mondo S.J."/>
            <person name="Dannebaum R.O."/>
            <person name="Kuo R.C."/>
            <person name="Labutti K."/>
            <person name="Haridas S."/>
            <person name="Kuo A."/>
            <person name="Salamov A."/>
            <person name="Ahrendt S.R."/>
            <person name="Lipzen A."/>
            <person name="Sullivan W."/>
            <person name="Andreopoulos W.B."/>
            <person name="Clum A."/>
            <person name="Lindquist E."/>
            <person name="Daum C."/>
            <person name="Ramamoorthy G.K."/>
            <person name="Gryganskyi A."/>
            <person name="Culley D."/>
            <person name="Magnuson J.K."/>
            <person name="James T.Y."/>
            <person name="O'Malley M.A."/>
            <person name="Stajich J.E."/>
            <person name="Spatafora J.W."/>
            <person name="Visel A."/>
            <person name="Grigoriev I.V."/>
        </authorList>
    </citation>
    <scope>NUCLEOTIDE SEQUENCE [LARGE SCALE GENOMIC DNA]</scope>
    <source>
        <strain evidence="2 3">68-887.2</strain>
    </source>
</reference>
<comment type="caution">
    <text evidence="2">The sequence shown here is derived from an EMBL/GenBank/DDBJ whole genome shotgun (WGS) entry which is preliminary data.</text>
</comment>
<feature type="transmembrane region" description="Helical" evidence="1">
    <location>
        <begin position="24"/>
        <end position="42"/>
    </location>
</feature>
<proteinExistence type="predicted"/>
<keyword evidence="1" id="KW-0472">Membrane</keyword>
<evidence type="ECO:0000256" key="1">
    <source>
        <dbReference type="SAM" id="Phobius"/>
    </source>
</evidence>
<name>A0A1Y2AUC7_9TREE</name>